<sequence length="137" mass="14624">MLLSNNAVAPRDYAKWMVDGVAHLSVVFDAEGVTISPVIEVAKSPCLSCFHENQTAADASWPAIASQLLFSKQDFDDSVAALFAAAIACQRVLQFVDRAAGFDSSSIDNSGYRLSIGSGQVSEIQWQFSAACACRIS</sequence>
<proteinExistence type="predicted"/>
<dbReference type="AlphaFoldDB" id="A0A6J6NW64"/>
<gene>
    <name evidence="1" type="ORF">UFOPK2370_00941</name>
</gene>
<dbReference type="EMBL" id="CAEZXK010000026">
    <property type="protein sequence ID" value="CAB4690707.1"/>
    <property type="molecule type" value="Genomic_DNA"/>
</dbReference>
<organism evidence="1">
    <name type="scientific">freshwater metagenome</name>
    <dbReference type="NCBI Taxonomy" id="449393"/>
    <lineage>
        <taxon>unclassified sequences</taxon>
        <taxon>metagenomes</taxon>
        <taxon>ecological metagenomes</taxon>
    </lineage>
</organism>
<accession>A0A6J6NW64</accession>
<dbReference type="Gene3D" id="3.40.50.720">
    <property type="entry name" value="NAD(P)-binding Rossmann-like Domain"/>
    <property type="match status" value="1"/>
</dbReference>
<protein>
    <submittedName>
        <fullName evidence="1">Unannotated protein</fullName>
    </submittedName>
</protein>
<name>A0A6J6NW64_9ZZZZ</name>
<evidence type="ECO:0000313" key="1">
    <source>
        <dbReference type="EMBL" id="CAB4690707.1"/>
    </source>
</evidence>
<reference evidence="1" key="1">
    <citation type="submission" date="2020-05" db="EMBL/GenBank/DDBJ databases">
        <authorList>
            <person name="Chiriac C."/>
            <person name="Salcher M."/>
            <person name="Ghai R."/>
            <person name="Kavagutti S V."/>
        </authorList>
    </citation>
    <scope>NUCLEOTIDE SEQUENCE</scope>
</reference>